<gene>
    <name evidence="1" type="ORF">HII31_11562</name>
</gene>
<protein>
    <submittedName>
        <fullName evidence="1">Uncharacterized protein</fullName>
    </submittedName>
</protein>
<sequence>MAQGLPLFYFSPTVLLREQDTLSAKHQAKTKSAMCHYLPDIIYSDCGHYKQKGYRHTLCMAAAQARAQGRKEPTACHVPQQVEYVDGKCAACAARE</sequence>
<organism evidence="1 2">
    <name type="scientific">Pseudocercospora fuligena</name>
    <dbReference type="NCBI Taxonomy" id="685502"/>
    <lineage>
        <taxon>Eukaryota</taxon>
        <taxon>Fungi</taxon>
        <taxon>Dikarya</taxon>
        <taxon>Ascomycota</taxon>
        <taxon>Pezizomycotina</taxon>
        <taxon>Dothideomycetes</taxon>
        <taxon>Dothideomycetidae</taxon>
        <taxon>Mycosphaerellales</taxon>
        <taxon>Mycosphaerellaceae</taxon>
        <taxon>Pseudocercospora</taxon>
    </lineage>
</organism>
<reference evidence="1" key="1">
    <citation type="submission" date="2020-04" db="EMBL/GenBank/DDBJ databases">
        <title>Draft genome resource of the tomato pathogen Pseudocercospora fuligena.</title>
        <authorList>
            <person name="Zaccaron A."/>
        </authorList>
    </citation>
    <scope>NUCLEOTIDE SEQUENCE</scope>
    <source>
        <strain evidence="1">PF001</strain>
    </source>
</reference>
<dbReference type="Proteomes" id="UP000660729">
    <property type="component" value="Unassembled WGS sequence"/>
</dbReference>
<dbReference type="EMBL" id="JABCIY010000238">
    <property type="protein sequence ID" value="KAF7187113.1"/>
    <property type="molecule type" value="Genomic_DNA"/>
</dbReference>
<dbReference type="AlphaFoldDB" id="A0A8H6R9S9"/>
<keyword evidence="2" id="KW-1185">Reference proteome</keyword>
<evidence type="ECO:0000313" key="1">
    <source>
        <dbReference type="EMBL" id="KAF7187113.1"/>
    </source>
</evidence>
<name>A0A8H6R9S9_9PEZI</name>
<accession>A0A8H6R9S9</accession>
<proteinExistence type="predicted"/>
<comment type="caution">
    <text evidence="1">The sequence shown here is derived from an EMBL/GenBank/DDBJ whole genome shotgun (WGS) entry which is preliminary data.</text>
</comment>
<evidence type="ECO:0000313" key="2">
    <source>
        <dbReference type="Proteomes" id="UP000660729"/>
    </source>
</evidence>